<dbReference type="Gene3D" id="2.115.10.20">
    <property type="entry name" value="Glycosyl hydrolase domain, family 43"/>
    <property type="match status" value="1"/>
</dbReference>
<dbReference type="Proteomes" id="UP000618591">
    <property type="component" value="Unassembled WGS sequence"/>
</dbReference>
<sequence>MIPFPWLPDHVATINPDAMAVAPGFTAAVVPDVLPGFEVWDHWPVLTTAGALAESAGGLLVIALVAPASPDPEDRHGVARLRLFHRTQAGWRDLGPVFREDDAPGSRQWSGSAVLSDSADAVRLFFTGVGMRGEHFPSVTQRLFEASASLSVIDDTPQLGAWSTPVECVRPDGVCYETDMTGAAAIGTIKAFRDPFFFRDCGGEDWLLFTASDASAVSPWNGIVGAARRGDGGWLLQPPIVSAAGLNNELERPHVVAHSGSVYLFWSTQAKVFAPAGPVGPTGLYGLVAERWGAPWRPINGSGLVFANPPSAPLQAYSFQVLPDLSVWSFADMPKRREPPQGVGERRAAFVGGPAPVLHLLLDGATARLAQR</sequence>
<dbReference type="SUPFAM" id="SSF75005">
    <property type="entry name" value="Arabinanase/levansucrase/invertase"/>
    <property type="match status" value="1"/>
</dbReference>
<proteinExistence type="inferred from homology"/>
<gene>
    <name evidence="3" type="ORF">GCM10011395_03490</name>
</gene>
<evidence type="ECO:0008006" key="5">
    <source>
        <dbReference type="Google" id="ProtNLM"/>
    </source>
</evidence>
<dbReference type="Pfam" id="PF02435">
    <property type="entry name" value="Glyco_hydro_68"/>
    <property type="match status" value="2"/>
</dbReference>
<reference evidence="4" key="1">
    <citation type="journal article" date="2019" name="Int. J. Syst. Evol. Microbiol.">
        <title>The Global Catalogue of Microorganisms (GCM) 10K type strain sequencing project: providing services to taxonomists for standard genome sequencing and annotation.</title>
        <authorList>
            <consortium name="The Broad Institute Genomics Platform"/>
            <consortium name="The Broad Institute Genome Sequencing Center for Infectious Disease"/>
            <person name="Wu L."/>
            <person name="Ma J."/>
        </authorList>
    </citation>
    <scope>NUCLEOTIDE SEQUENCE [LARGE SCALE GENOMIC DNA]</scope>
    <source>
        <strain evidence="4">CGMCC 1.10106</strain>
    </source>
</reference>
<evidence type="ECO:0000256" key="1">
    <source>
        <dbReference type="ARBA" id="ARBA00006775"/>
    </source>
</evidence>
<evidence type="ECO:0000313" key="3">
    <source>
        <dbReference type="EMBL" id="GGA36486.1"/>
    </source>
</evidence>
<dbReference type="InterPro" id="IPR023296">
    <property type="entry name" value="Glyco_hydro_beta-prop_sf"/>
</dbReference>
<accession>A0ABQ1G311</accession>
<comment type="caution">
    <text evidence="3">The sequence shown here is derived from an EMBL/GenBank/DDBJ whole genome shotgun (WGS) entry which is preliminary data.</text>
</comment>
<keyword evidence="4" id="KW-1185">Reference proteome</keyword>
<dbReference type="InterPro" id="IPR003469">
    <property type="entry name" value="Glyco_hydro_68"/>
</dbReference>
<evidence type="ECO:0000256" key="2">
    <source>
        <dbReference type="RuleBase" id="RU361220"/>
    </source>
</evidence>
<evidence type="ECO:0000313" key="4">
    <source>
        <dbReference type="Proteomes" id="UP000618591"/>
    </source>
</evidence>
<protein>
    <recommendedName>
        <fullName evidence="5">Levansucrase</fullName>
    </recommendedName>
</protein>
<dbReference type="RefSeq" id="WP_188445063.1">
    <property type="nucleotide sequence ID" value="NZ_BMDW01000002.1"/>
</dbReference>
<comment type="similarity">
    <text evidence="1 2">Belongs to the glycosyl hydrolase 68 family.</text>
</comment>
<organism evidence="3 4">
    <name type="scientific">Sphingomonas psychrolutea</name>
    <dbReference type="NCBI Taxonomy" id="1259676"/>
    <lineage>
        <taxon>Bacteria</taxon>
        <taxon>Pseudomonadati</taxon>
        <taxon>Pseudomonadota</taxon>
        <taxon>Alphaproteobacteria</taxon>
        <taxon>Sphingomonadales</taxon>
        <taxon>Sphingomonadaceae</taxon>
        <taxon>Sphingomonas</taxon>
    </lineage>
</organism>
<dbReference type="EMBL" id="BMDW01000002">
    <property type="protein sequence ID" value="GGA36486.1"/>
    <property type="molecule type" value="Genomic_DNA"/>
</dbReference>
<dbReference type="CDD" id="cd08997">
    <property type="entry name" value="GH68"/>
    <property type="match status" value="1"/>
</dbReference>
<name>A0ABQ1G311_9SPHN</name>